<evidence type="ECO:0000313" key="5">
    <source>
        <dbReference type="EMBL" id="PYH79983.1"/>
    </source>
</evidence>
<evidence type="ECO:0000313" key="6">
    <source>
        <dbReference type="Proteomes" id="UP000248340"/>
    </source>
</evidence>
<dbReference type="Pfam" id="PF02194">
    <property type="entry name" value="PXA"/>
    <property type="match status" value="1"/>
</dbReference>
<feature type="compositionally biased region" description="Polar residues" evidence="3">
    <location>
        <begin position="520"/>
        <end position="529"/>
    </location>
</feature>
<dbReference type="InterPro" id="IPR051837">
    <property type="entry name" value="SortingNexin/PXDomain-PKLike"/>
</dbReference>
<dbReference type="GO" id="GO:0005769">
    <property type="term" value="C:early endosome"/>
    <property type="evidence" value="ECO:0007669"/>
    <property type="project" value="TreeGrafter"/>
</dbReference>
<feature type="region of interest" description="Disordered" evidence="3">
    <location>
        <begin position="364"/>
        <end position="386"/>
    </location>
</feature>
<dbReference type="RefSeq" id="XP_025490183.1">
    <property type="nucleotide sequence ID" value="XM_025638128.1"/>
</dbReference>
<name>A0A319CMR4_9EURO</name>
<dbReference type="PANTHER" id="PTHR22999">
    <property type="entry name" value="PX SERINE/THREONINE KINASE PXK"/>
    <property type="match status" value="1"/>
</dbReference>
<dbReference type="OrthoDB" id="5582218at2759"/>
<feature type="region of interest" description="Disordered" evidence="3">
    <location>
        <begin position="1"/>
        <end position="62"/>
    </location>
</feature>
<dbReference type="EMBL" id="KZ821714">
    <property type="protein sequence ID" value="PYH79983.1"/>
    <property type="molecule type" value="Genomic_DNA"/>
</dbReference>
<dbReference type="AlphaFoldDB" id="A0A319CMR4"/>
<keyword evidence="2" id="KW-0963">Cytoplasm</keyword>
<dbReference type="PANTHER" id="PTHR22999:SF23">
    <property type="entry name" value="SORTING NEXIN-16"/>
    <property type="match status" value="1"/>
</dbReference>
<dbReference type="STRING" id="1448315.A0A319CMR4"/>
<feature type="compositionally biased region" description="Low complexity" evidence="3">
    <location>
        <begin position="20"/>
        <end position="38"/>
    </location>
</feature>
<organism evidence="5 6">
    <name type="scientific">Aspergillus uvarum CBS 121591</name>
    <dbReference type="NCBI Taxonomy" id="1448315"/>
    <lineage>
        <taxon>Eukaryota</taxon>
        <taxon>Fungi</taxon>
        <taxon>Dikarya</taxon>
        <taxon>Ascomycota</taxon>
        <taxon>Pezizomycotina</taxon>
        <taxon>Eurotiomycetes</taxon>
        <taxon>Eurotiomycetidae</taxon>
        <taxon>Eurotiales</taxon>
        <taxon>Aspergillaceae</taxon>
        <taxon>Aspergillus</taxon>
        <taxon>Aspergillus subgen. Circumdati</taxon>
    </lineage>
</organism>
<reference evidence="5 6" key="1">
    <citation type="submission" date="2016-12" db="EMBL/GenBank/DDBJ databases">
        <title>The genomes of Aspergillus section Nigri reveals drivers in fungal speciation.</title>
        <authorList>
            <consortium name="DOE Joint Genome Institute"/>
            <person name="Vesth T.C."/>
            <person name="Nybo J."/>
            <person name="Theobald S."/>
            <person name="Brandl J."/>
            <person name="Frisvad J.C."/>
            <person name="Nielsen K.F."/>
            <person name="Lyhne E.K."/>
            <person name="Kogle M.E."/>
            <person name="Kuo A."/>
            <person name="Riley R."/>
            <person name="Clum A."/>
            <person name="Nolan M."/>
            <person name="Lipzen A."/>
            <person name="Salamov A."/>
            <person name="Henrissat B."/>
            <person name="Wiebenga A."/>
            <person name="De Vries R.P."/>
            <person name="Grigoriev I.V."/>
            <person name="Mortensen U.H."/>
            <person name="Andersen M.R."/>
            <person name="Baker S.E."/>
        </authorList>
    </citation>
    <scope>NUCLEOTIDE SEQUENCE [LARGE SCALE GENOMIC DNA]</scope>
    <source>
        <strain evidence="5 6">CBS 121591</strain>
    </source>
</reference>
<dbReference type="GO" id="GO:0005770">
    <property type="term" value="C:late endosome"/>
    <property type="evidence" value="ECO:0007669"/>
    <property type="project" value="TreeGrafter"/>
</dbReference>
<dbReference type="PROSITE" id="PS51207">
    <property type="entry name" value="PXA"/>
    <property type="match status" value="1"/>
</dbReference>
<feature type="region of interest" description="Disordered" evidence="3">
    <location>
        <begin position="577"/>
        <end position="601"/>
    </location>
</feature>
<evidence type="ECO:0000256" key="3">
    <source>
        <dbReference type="SAM" id="MobiDB-lite"/>
    </source>
</evidence>
<feature type="domain" description="PXA" evidence="4">
    <location>
        <begin position="101"/>
        <end position="289"/>
    </location>
</feature>
<feature type="region of interest" description="Disordered" evidence="3">
    <location>
        <begin position="520"/>
        <end position="541"/>
    </location>
</feature>
<dbReference type="GO" id="GO:0035091">
    <property type="term" value="F:phosphatidylinositol binding"/>
    <property type="evidence" value="ECO:0007669"/>
    <property type="project" value="TreeGrafter"/>
</dbReference>
<gene>
    <name evidence="5" type="ORF">BO82DRAFT_384802</name>
</gene>
<keyword evidence="6" id="KW-1185">Reference proteome</keyword>
<accession>A0A319CMR4</accession>
<evidence type="ECO:0000256" key="2">
    <source>
        <dbReference type="ARBA" id="ARBA00022490"/>
    </source>
</evidence>
<comment type="subcellular location">
    <subcellularLocation>
        <location evidence="1">Cytoplasm</location>
    </subcellularLocation>
</comment>
<dbReference type="SMART" id="SM00313">
    <property type="entry name" value="PXA"/>
    <property type="match status" value="1"/>
</dbReference>
<evidence type="ECO:0000259" key="4">
    <source>
        <dbReference type="PROSITE" id="PS51207"/>
    </source>
</evidence>
<dbReference type="Proteomes" id="UP000248340">
    <property type="component" value="Unassembled WGS sequence"/>
</dbReference>
<dbReference type="GO" id="GO:0045022">
    <property type="term" value="P:early endosome to late endosome transport"/>
    <property type="evidence" value="ECO:0007669"/>
    <property type="project" value="TreeGrafter"/>
</dbReference>
<dbReference type="InterPro" id="IPR003114">
    <property type="entry name" value="Phox_assoc"/>
</dbReference>
<dbReference type="GeneID" id="37140870"/>
<sequence length="666" mass="72166">MTSDPLRPGLHPLSQLKAGPTTSSSKSTALSASSLLSQPPSPRPIRPQPSKVSGRDETLSSTSEKATIALIRRVLCPQPGNHGGASTPPPLEDLLPPLTSSNELDLQLYALIAIVVKEFVLSWYSKITADQVFINELIQVIAHCTRALEQRVRETDIAQLVLDEVPALVETHISSYRLAKQQSELCELSPTLREIYHSLNPHPGLSPVPSPSDAQSMTRQQQAESIYRQLLVQGALAILLPTEDLENVCLRTLLCDIMADLILGNGVAGKMSDGCFILESITKLVDNAGRDSHKEDAITAQSRQRSRLHEYGLISSREELLKGSSHPQTPVRIPDWAWQLLQFGYTVYVALHFIIIGLFRVSSTNPAPSSRTSTSPISKATETTGMCTSSRKRPVLNYRLYGMLAQLLDVPRRMPWLGGCLALVQHLILAGPGRLGDTDSVLNRFLHETIQDYIFTPALLPNLLLATRAALFPLNARPAAATTAVSAPQLSVQPPTPTIPITNDSVSEIAGASDACSSVSTTGLSSTAPLSPDPRPSTPDFASVKRRCAASILSRVPRPIVRQFFAAPAVILSTHGQVDDVPSNKQTSPSSSLSPSPSPAPIDDAEEVYLLACIEEILDLFSDDYCNKHLIYSIMEAILTSLLPELSERSIAELIEDRGLSVDVPN</sequence>
<evidence type="ECO:0000256" key="1">
    <source>
        <dbReference type="ARBA" id="ARBA00004496"/>
    </source>
</evidence>
<proteinExistence type="predicted"/>
<protein>
    <recommendedName>
        <fullName evidence="4">PXA domain-containing protein</fullName>
    </recommendedName>
</protein>
<dbReference type="VEuPathDB" id="FungiDB:BO82DRAFT_384802"/>